<gene>
    <name evidence="3" type="ORF">GPX89_08370</name>
</gene>
<comment type="caution">
    <text evidence="3">The sequence shown here is derived from an EMBL/GenBank/DDBJ whole genome shotgun (WGS) entry which is preliminary data.</text>
</comment>
<keyword evidence="2" id="KW-1133">Transmembrane helix</keyword>
<sequence>MTDIQPEPAQTTTPGPDRRKRRLPTAIAVLGVVVLVAVAGTAAAEIYYRHRVEGCIAAQTEQQLGDVSAHFGLRPLLLTRLDNRIPTLTVDTDNAHFGPAINMTVHARLNDIHLQDSGRTATIGSTSAEAIWSDQAITQTLHGLASDVTSNAGTGTVSMTVLGGLAHFEVRPQVVDHTIQINTVSSRGLPSGLVDDIMGVLTQSLQTLPLDTKADSLTVTNTGISVKLGGGQTTLHGSGDSC</sequence>
<keyword evidence="2" id="KW-0472">Membrane</keyword>
<dbReference type="Proteomes" id="UP000466794">
    <property type="component" value="Unassembled WGS sequence"/>
</dbReference>
<proteinExistence type="predicted"/>
<dbReference type="RefSeq" id="WP_157386628.1">
    <property type="nucleotide sequence ID" value="NZ_WRPP01000001.1"/>
</dbReference>
<dbReference type="AlphaFoldDB" id="A0A7K1USY1"/>
<protein>
    <submittedName>
        <fullName evidence="3">DUF2993 domain-containing protein</fullName>
    </submittedName>
</protein>
<dbReference type="InterPro" id="IPR021373">
    <property type="entry name" value="DUF2993"/>
</dbReference>
<feature type="transmembrane region" description="Helical" evidence="2">
    <location>
        <begin position="26"/>
        <end position="48"/>
    </location>
</feature>
<keyword evidence="2" id="KW-0812">Transmembrane</keyword>
<accession>A0A7K1USY1</accession>
<organism evidence="3 4">
    <name type="scientific">Nocardia terrae</name>
    <dbReference type="NCBI Taxonomy" id="2675851"/>
    <lineage>
        <taxon>Bacteria</taxon>
        <taxon>Bacillati</taxon>
        <taxon>Actinomycetota</taxon>
        <taxon>Actinomycetes</taxon>
        <taxon>Mycobacteriales</taxon>
        <taxon>Nocardiaceae</taxon>
        <taxon>Nocardia</taxon>
    </lineage>
</organism>
<dbReference type="Pfam" id="PF11209">
    <property type="entry name" value="LmeA"/>
    <property type="match status" value="1"/>
</dbReference>
<feature type="region of interest" description="Disordered" evidence="1">
    <location>
        <begin position="1"/>
        <end position="20"/>
    </location>
</feature>
<evidence type="ECO:0000313" key="3">
    <source>
        <dbReference type="EMBL" id="MVU77259.1"/>
    </source>
</evidence>
<evidence type="ECO:0000256" key="1">
    <source>
        <dbReference type="SAM" id="MobiDB-lite"/>
    </source>
</evidence>
<dbReference type="EMBL" id="WRPP01000001">
    <property type="protein sequence ID" value="MVU77259.1"/>
    <property type="molecule type" value="Genomic_DNA"/>
</dbReference>
<evidence type="ECO:0000256" key="2">
    <source>
        <dbReference type="SAM" id="Phobius"/>
    </source>
</evidence>
<keyword evidence="4" id="KW-1185">Reference proteome</keyword>
<reference evidence="3 4" key="1">
    <citation type="submission" date="2019-12" db="EMBL/GenBank/DDBJ databases">
        <title>Nocardia sp. nov. ET3-3 isolated from soil.</title>
        <authorList>
            <person name="Kanchanasin P."/>
            <person name="Tanasupawat S."/>
            <person name="Yuki M."/>
            <person name="Kudo T."/>
        </authorList>
    </citation>
    <scope>NUCLEOTIDE SEQUENCE [LARGE SCALE GENOMIC DNA]</scope>
    <source>
        <strain evidence="3 4">ET3-3</strain>
    </source>
</reference>
<name>A0A7K1USY1_9NOCA</name>
<evidence type="ECO:0000313" key="4">
    <source>
        <dbReference type="Proteomes" id="UP000466794"/>
    </source>
</evidence>